<dbReference type="Gene3D" id="3.50.50.60">
    <property type="entry name" value="FAD/NAD(P)-binding domain"/>
    <property type="match status" value="2"/>
</dbReference>
<reference evidence="5 6" key="1">
    <citation type="journal article" date="2016" name="Int. J. Syst. Evol. Microbiol.">
        <title>Resolving the Complexity of Human Skin Metagenomes Using Single-Molecule Sequencing.</title>
        <authorList>
            <consortium name="NISC Comparative Sequencing Program"/>
            <person name="Tsai Y.C."/>
            <person name="Conlan S."/>
            <person name="Deming C."/>
            <person name="Segre J.A."/>
            <person name="Kong H.H."/>
            <person name="Korlach J."/>
            <person name="Oh J."/>
        </authorList>
    </citation>
    <scope>NUCLEOTIDE SEQUENCE [LARGE SCALE GENOMIC DNA]</scope>
    <source>
        <strain evidence="5 6">1B08</strain>
    </source>
</reference>
<sequence length="258" mass="28053">MGLDGVNPVEYLEKGQSEFRAFGGNYIKGTVAKLEPAEGGALGWRAFTVEGDEIRAKHVLVSTGITDELPDVPGVEELWGQRIFHCPYCHGYEVRNRRIAVIGGLNPGFTVRMVHLLRKWSPNITFFPNGLSLGETDLKQFAARGIEVNNKPVQQVAADPDFSEGLILSVDGEKIRFESCFVGPAFHPNHQLLIEAGCQYDEDGWVQQSNGRTSQQNLWAAGNVTSSPDQVPQAMGAGAATAIAIDQAMLTAELSELV</sequence>
<feature type="domain" description="FAD/NAD(P)-binding" evidence="4">
    <location>
        <begin position="48"/>
        <end position="238"/>
    </location>
</feature>
<dbReference type="PANTHER" id="PTHR48105">
    <property type="entry name" value="THIOREDOXIN REDUCTASE 1-RELATED-RELATED"/>
    <property type="match status" value="1"/>
</dbReference>
<comment type="catalytic activity">
    <reaction evidence="3">
        <text>[thioredoxin]-dithiol + NADP(+) = [thioredoxin]-disulfide + NADPH + H(+)</text>
        <dbReference type="Rhea" id="RHEA:20345"/>
        <dbReference type="Rhea" id="RHEA-COMP:10698"/>
        <dbReference type="Rhea" id="RHEA-COMP:10700"/>
        <dbReference type="ChEBI" id="CHEBI:15378"/>
        <dbReference type="ChEBI" id="CHEBI:29950"/>
        <dbReference type="ChEBI" id="CHEBI:50058"/>
        <dbReference type="ChEBI" id="CHEBI:57783"/>
        <dbReference type="ChEBI" id="CHEBI:58349"/>
        <dbReference type="EC" id="1.8.1.9"/>
    </reaction>
</comment>
<keyword evidence="6" id="KW-1185">Reference proteome</keyword>
<dbReference type="InterPro" id="IPR036188">
    <property type="entry name" value="FAD/NAD-bd_sf"/>
</dbReference>
<accession>A0ABR5VC09</accession>
<dbReference type="SUPFAM" id="SSF51905">
    <property type="entry name" value="FAD/NAD(P)-binding domain"/>
    <property type="match status" value="2"/>
</dbReference>
<evidence type="ECO:0000313" key="5">
    <source>
        <dbReference type="EMBL" id="KXU19151.1"/>
    </source>
</evidence>
<dbReference type="Pfam" id="PF07992">
    <property type="entry name" value="Pyr_redox_2"/>
    <property type="match status" value="1"/>
</dbReference>
<evidence type="ECO:0000256" key="1">
    <source>
        <dbReference type="ARBA" id="ARBA00022630"/>
    </source>
</evidence>
<gene>
    <name evidence="5" type="ORF">WM41_0146</name>
</gene>
<dbReference type="InterPro" id="IPR050097">
    <property type="entry name" value="Ferredoxin-NADP_redctase_2"/>
</dbReference>
<proteinExistence type="predicted"/>
<evidence type="ECO:0000256" key="2">
    <source>
        <dbReference type="ARBA" id="ARBA00023002"/>
    </source>
</evidence>
<organism evidence="5 6">
    <name type="scientific">Corynebacterium simulans</name>
    <dbReference type="NCBI Taxonomy" id="146827"/>
    <lineage>
        <taxon>Bacteria</taxon>
        <taxon>Bacillati</taxon>
        <taxon>Actinomycetota</taxon>
        <taxon>Actinomycetes</taxon>
        <taxon>Mycobacteriales</taxon>
        <taxon>Corynebacteriaceae</taxon>
        <taxon>Corynebacterium</taxon>
    </lineage>
</organism>
<dbReference type="InterPro" id="IPR023753">
    <property type="entry name" value="FAD/NAD-binding_dom"/>
</dbReference>
<evidence type="ECO:0000313" key="6">
    <source>
        <dbReference type="Proteomes" id="UP000070339"/>
    </source>
</evidence>
<protein>
    <submittedName>
        <fullName evidence="5">Pyridine nucleotide-disulfide oxidoreductase family protein</fullName>
    </submittedName>
</protein>
<keyword evidence="2" id="KW-0560">Oxidoreductase</keyword>
<comment type="caution">
    <text evidence="5">The sequence shown here is derived from an EMBL/GenBank/DDBJ whole genome shotgun (WGS) entry which is preliminary data.</text>
</comment>
<dbReference type="Proteomes" id="UP000070339">
    <property type="component" value="Unassembled WGS sequence"/>
</dbReference>
<keyword evidence="1" id="KW-0285">Flavoprotein</keyword>
<name>A0ABR5VC09_9CORY</name>
<evidence type="ECO:0000256" key="3">
    <source>
        <dbReference type="ARBA" id="ARBA00048132"/>
    </source>
</evidence>
<dbReference type="EMBL" id="LTEB01000010">
    <property type="protein sequence ID" value="KXU19151.1"/>
    <property type="molecule type" value="Genomic_DNA"/>
</dbReference>
<evidence type="ECO:0000259" key="4">
    <source>
        <dbReference type="Pfam" id="PF07992"/>
    </source>
</evidence>